<protein>
    <submittedName>
        <fullName evidence="1">Uncharacterized protein</fullName>
    </submittedName>
</protein>
<proteinExistence type="predicted"/>
<comment type="caution">
    <text evidence="1">The sequence shown here is derived from an EMBL/GenBank/DDBJ whole genome shotgun (WGS) entry which is preliminary data.</text>
</comment>
<accession>A0A2N1MRS2</accession>
<reference evidence="1 2" key="1">
    <citation type="submission" date="2016-04" db="EMBL/GenBank/DDBJ databases">
        <title>Genome analyses suggest a sexual origin of heterokaryosis in a supposedly ancient asexual fungus.</title>
        <authorList>
            <person name="Ropars J."/>
            <person name="Sedzielewska K."/>
            <person name="Noel J."/>
            <person name="Charron P."/>
            <person name="Farinelli L."/>
            <person name="Marton T."/>
            <person name="Kruger M."/>
            <person name="Pelin A."/>
            <person name="Brachmann A."/>
            <person name="Corradi N."/>
        </authorList>
    </citation>
    <scope>NUCLEOTIDE SEQUENCE [LARGE SCALE GENOMIC DNA]</scope>
    <source>
        <strain evidence="1 2">C2</strain>
    </source>
</reference>
<dbReference type="Proteomes" id="UP000233469">
    <property type="component" value="Unassembled WGS sequence"/>
</dbReference>
<evidence type="ECO:0000313" key="2">
    <source>
        <dbReference type="Proteomes" id="UP000233469"/>
    </source>
</evidence>
<dbReference type="EMBL" id="LLXL01001463">
    <property type="protein sequence ID" value="PKK64336.1"/>
    <property type="molecule type" value="Genomic_DNA"/>
</dbReference>
<sequence length="78" mass="9099">MPAKLSTVCYVHERKGGYGGNFYVEENLGDREPCNLWVEVRHDPNVRYLSNKMNRLWLILQVPPVIIPFLKNKLISDI</sequence>
<organism evidence="1 2">
    <name type="scientific">Rhizophagus irregularis</name>
    <dbReference type="NCBI Taxonomy" id="588596"/>
    <lineage>
        <taxon>Eukaryota</taxon>
        <taxon>Fungi</taxon>
        <taxon>Fungi incertae sedis</taxon>
        <taxon>Mucoromycota</taxon>
        <taxon>Glomeromycotina</taxon>
        <taxon>Glomeromycetes</taxon>
        <taxon>Glomerales</taxon>
        <taxon>Glomeraceae</taxon>
        <taxon>Rhizophagus</taxon>
    </lineage>
</organism>
<evidence type="ECO:0000313" key="1">
    <source>
        <dbReference type="EMBL" id="PKK64336.1"/>
    </source>
</evidence>
<dbReference type="AlphaFoldDB" id="A0A2N1MRS2"/>
<gene>
    <name evidence="1" type="ORF">RhiirC2_756855</name>
</gene>
<reference evidence="1 2" key="2">
    <citation type="submission" date="2017-10" db="EMBL/GenBank/DDBJ databases">
        <title>Extensive intraspecific genome diversity in a model arbuscular mycorrhizal fungus.</title>
        <authorList>
            <person name="Chen E.C.H."/>
            <person name="Morin E."/>
            <person name="Baudet D."/>
            <person name="Noel J."/>
            <person name="Ndikumana S."/>
            <person name="Charron P."/>
            <person name="St-Onge C."/>
            <person name="Giorgi J."/>
            <person name="Grigoriev I.V."/>
            <person name="Roux C."/>
            <person name="Martin F.M."/>
            <person name="Corradi N."/>
        </authorList>
    </citation>
    <scope>NUCLEOTIDE SEQUENCE [LARGE SCALE GENOMIC DNA]</scope>
    <source>
        <strain evidence="1 2">C2</strain>
    </source>
</reference>
<name>A0A2N1MRS2_9GLOM</name>